<protein>
    <submittedName>
        <fullName evidence="3">Uncharacterized protein</fullName>
    </submittedName>
</protein>
<evidence type="ECO:0000256" key="2">
    <source>
        <dbReference type="SAM" id="Phobius"/>
    </source>
</evidence>
<name>A0A2K8SDD8_9MOLU</name>
<keyword evidence="2" id="KW-0472">Membrane</keyword>
<dbReference type="RefSeq" id="WP_100916432.1">
    <property type="nucleotide sequence ID" value="NZ_CP025057.1"/>
</dbReference>
<sequence length="259" mass="29921">MKTSTQLREELASQGYIWMPNYKDILEKVWSQTETYFDEDEQVLSALWASFKRYDDEMVGIVFITTKRTFTLEILDNDTSTQIRYLPFDSYSLQKIQLQFSKNSGGLHYVSLQNDSFGNGVTFATPSREVAQHFVDTLSGRTNGEIEILPESDNPLLAENEKKQVIDEDLNKAKEKVPHKFEEKHEEIKPMKEQDGWKKAPPEAKDKIVEIKVVPPKKIKPKKNKKGDYGSKWNSNVWLLWFLLPISILGSTLAIIFLI</sequence>
<feature type="transmembrane region" description="Helical" evidence="2">
    <location>
        <begin position="238"/>
        <end position="258"/>
    </location>
</feature>
<dbReference type="Proteomes" id="UP000231823">
    <property type="component" value="Chromosome"/>
</dbReference>
<gene>
    <name evidence="3" type="ORF">SFLOR_v1c03880</name>
</gene>
<evidence type="ECO:0000313" key="4">
    <source>
        <dbReference type="Proteomes" id="UP000231823"/>
    </source>
</evidence>
<reference evidence="3 4" key="1">
    <citation type="submission" date="2017-12" db="EMBL/GenBank/DDBJ databases">
        <title>Complete genome sequence of Spiroplasma floricola 23-6 (ATCC 29989).</title>
        <authorList>
            <person name="Tsai Y.-M."/>
            <person name="Wu P.-S."/>
            <person name="Lo W.-S."/>
            <person name="Kuo C.-H."/>
        </authorList>
    </citation>
    <scope>NUCLEOTIDE SEQUENCE [LARGE SCALE GENOMIC DNA]</scope>
    <source>
        <strain evidence="3 4">23-6</strain>
    </source>
</reference>
<dbReference type="KEGG" id="sfz:SFLOR_v1c03880"/>
<proteinExistence type="predicted"/>
<dbReference type="OrthoDB" id="388553at2"/>
<evidence type="ECO:0000313" key="3">
    <source>
        <dbReference type="EMBL" id="AUB31443.1"/>
    </source>
</evidence>
<feature type="region of interest" description="Disordered" evidence="1">
    <location>
        <begin position="177"/>
        <end position="201"/>
    </location>
</feature>
<dbReference type="EMBL" id="CP025057">
    <property type="protein sequence ID" value="AUB31443.1"/>
    <property type="molecule type" value="Genomic_DNA"/>
</dbReference>
<keyword evidence="4" id="KW-1185">Reference proteome</keyword>
<evidence type="ECO:0000256" key="1">
    <source>
        <dbReference type="SAM" id="MobiDB-lite"/>
    </source>
</evidence>
<dbReference type="AlphaFoldDB" id="A0A2K8SDD8"/>
<keyword evidence="2" id="KW-1133">Transmembrane helix</keyword>
<keyword evidence="2" id="KW-0812">Transmembrane</keyword>
<accession>A0A2K8SDD8</accession>
<organism evidence="3 4">
    <name type="scientific">Spiroplasma floricola 23-6</name>
    <dbReference type="NCBI Taxonomy" id="1336749"/>
    <lineage>
        <taxon>Bacteria</taxon>
        <taxon>Bacillati</taxon>
        <taxon>Mycoplasmatota</taxon>
        <taxon>Mollicutes</taxon>
        <taxon>Entomoplasmatales</taxon>
        <taxon>Spiroplasmataceae</taxon>
        <taxon>Spiroplasma</taxon>
    </lineage>
</organism>